<dbReference type="OrthoDB" id="26915at10239"/>
<accession>J9QM64</accession>
<name>J9QM64_9CAUD</name>
<evidence type="ECO:0000313" key="3">
    <source>
        <dbReference type="Proteomes" id="UP000006280"/>
    </source>
</evidence>
<dbReference type="GeneID" id="13826756"/>
<dbReference type="KEGG" id="vg:13826756"/>
<evidence type="ECO:0000259" key="1">
    <source>
        <dbReference type="SMART" id="SM00974"/>
    </source>
</evidence>
<dbReference type="Proteomes" id="UP000006280">
    <property type="component" value="Segment"/>
</dbReference>
<dbReference type="EMBL" id="JX195166">
    <property type="protein sequence ID" value="AFQ22213.1"/>
    <property type="molecule type" value="Genomic_DNA"/>
</dbReference>
<sequence>MKTSVNNRKDNVSLLLDWIVSNKLDYTTTEGRERIINRYSLESTIKAYPNKLVDSKSFKDAHRFKIPQVMRALQLLCKREGVSHTIGYVYLITNPAYPGWVKIGASVDAETRLSQYQTYSPFRNYTLEYYVICLDYIALEDRVLRQFPNRNNEWVYANLEEVKQILEEQIDWRLKLLGK</sequence>
<proteinExistence type="predicted"/>
<gene>
    <name evidence="2" type="ORF">My1_054</name>
</gene>
<evidence type="ECO:0000313" key="2">
    <source>
        <dbReference type="EMBL" id="AFQ22213.1"/>
    </source>
</evidence>
<dbReference type="InterPro" id="IPR018306">
    <property type="entry name" value="Phage_T5_Orf172_DNA-bd"/>
</dbReference>
<dbReference type="SMART" id="SM00974">
    <property type="entry name" value="T5orf172"/>
    <property type="match status" value="1"/>
</dbReference>
<reference evidence="2 3" key="1">
    <citation type="journal article" date="2012" name="J. Virol.">
        <title>Complete Genome Sequence of Pectobacterium carotovorum subsp. carotovorum Bacteriophage My1.</title>
        <authorList>
            <person name="Lee D.H."/>
            <person name="Lee J.H."/>
            <person name="Shin H."/>
            <person name="Ji S."/>
            <person name="Roh E."/>
            <person name="Jung K."/>
            <person name="Ryu S."/>
            <person name="Choi J."/>
            <person name="Heu S."/>
        </authorList>
    </citation>
    <scope>NUCLEOTIDE SEQUENCE [LARGE SCALE GENOMIC DNA]</scope>
</reference>
<organism evidence="2 3">
    <name type="scientific">Pectobacterium phage My1</name>
    <dbReference type="NCBI Taxonomy" id="1204539"/>
    <lineage>
        <taxon>Viruses</taxon>
        <taxon>Duplodnaviria</taxon>
        <taxon>Heunggongvirae</taxon>
        <taxon>Uroviricota</taxon>
        <taxon>Caudoviricetes</taxon>
        <taxon>Demerecviridae</taxon>
        <taxon>Mccorquodalevirinae</taxon>
        <taxon>Myunavirus</taxon>
        <taxon>Myunavirus My1</taxon>
    </lineage>
</organism>
<dbReference type="Pfam" id="PF10544">
    <property type="entry name" value="T5orf172"/>
    <property type="match status" value="1"/>
</dbReference>
<dbReference type="RefSeq" id="YP_006906306.1">
    <property type="nucleotide sequence ID" value="NC_018837.1"/>
</dbReference>
<feature type="domain" description="Bacteriophage T5 Orf172 DNA-binding" evidence="1">
    <location>
        <begin position="95"/>
        <end position="169"/>
    </location>
</feature>
<protein>
    <recommendedName>
        <fullName evidence="1">Bacteriophage T5 Orf172 DNA-binding domain-containing protein</fullName>
    </recommendedName>
</protein>
<keyword evidence="3" id="KW-1185">Reference proteome</keyword>